<dbReference type="Pfam" id="PF13185">
    <property type="entry name" value="GAF_2"/>
    <property type="match status" value="1"/>
</dbReference>
<feature type="region of interest" description="Disordered" evidence="14">
    <location>
        <begin position="1122"/>
        <end position="1149"/>
    </location>
</feature>
<dbReference type="CDD" id="cd06225">
    <property type="entry name" value="HAMP"/>
    <property type="match status" value="7"/>
</dbReference>
<dbReference type="InterPro" id="IPR036890">
    <property type="entry name" value="HATPase_C_sf"/>
</dbReference>
<keyword evidence="5 12" id="KW-0597">Phosphoprotein</keyword>
<dbReference type="SMART" id="SM00448">
    <property type="entry name" value="REC"/>
    <property type="match status" value="1"/>
</dbReference>
<dbReference type="SUPFAM" id="SSF47384">
    <property type="entry name" value="Homodimeric domain of signal transducing histidine kinase"/>
    <property type="match status" value="1"/>
</dbReference>
<dbReference type="SUPFAM" id="SSF55781">
    <property type="entry name" value="GAF domain-like"/>
    <property type="match status" value="1"/>
</dbReference>
<dbReference type="RefSeq" id="WP_050366929.1">
    <property type="nucleotide sequence ID" value="NZ_BMUB01000001.1"/>
</dbReference>
<evidence type="ECO:0000256" key="6">
    <source>
        <dbReference type="ARBA" id="ARBA00022679"/>
    </source>
</evidence>
<evidence type="ECO:0000256" key="2">
    <source>
        <dbReference type="ARBA" id="ARBA00004236"/>
    </source>
</evidence>
<keyword evidence="9" id="KW-1133">Transmembrane helix</keyword>
<dbReference type="Gene3D" id="1.20.120.1530">
    <property type="match status" value="5"/>
</dbReference>
<dbReference type="SUPFAM" id="SSF58104">
    <property type="entry name" value="Methyl-accepting chemotaxis protein (MCP) signaling domain"/>
    <property type="match status" value="3"/>
</dbReference>
<dbReference type="Pfam" id="PF02518">
    <property type="entry name" value="HATPase_c"/>
    <property type="match status" value="1"/>
</dbReference>
<evidence type="ECO:0000256" key="13">
    <source>
        <dbReference type="SAM" id="Coils"/>
    </source>
</evidence>
<dbReference type="SMART" id="SM00387">
    <property type="entry name" value="HATPase_c"/>
    <property type="match status" value="1"/>
</dbReference>
<dbReference type="InterPro" id="IPR003018">
    <property type="entry name" value="GAF"/>
</dbReference>
<accession>A0A8H9HHD2</accession>
<evidence type="ECO:0000256" key="4">
    <source>
        <dbReference type="ARBA" id="ARBA00012438"/>
    </source>
</evidence>
<dbReference type="InterPro" id="IPR001789">
    <property type="entry name" value="Sig_transdc_resp-reg_receiver"/>
</dbReference>
<reference evidence="18" key="5">
    <citation type="submission" date="2020-09" db="EMBL/GenBank/DDBJ databases">
        <authorList>
            <person name="Sun Q."/>
            <person name="Ohkuma M."/>
        </authorList>
    </citation>
    <scope>NUCLEOTIDE SEQUENCE</scope>
    <source>
        <strain evidence="18">JCM 4434</strain>
    </source>
</reference>
<comment type="similarity">
    <text evidence="3">In the N-terminal section; belongs to the phytochrome family.</text>
</comment>
<reference evidence="20" key="4">
    <citation type="submission" date="2016-08" db="EMBL/GenBank/DDBJ databases">
        <title>Sequencing, assembly and comparative genomics of S. aureofaciens ATCC 10762.</title>
        <authorList>
            <person name="Gradnigo J.S."/>
            <person name="Johnson N."/>
            <person name="Somerville G.A."/>
        </authorList>
    </citation>
    <scope>NUCLEOTIDE SEQUENCE [LARGE SCALE GENOMIC DNA]</scope>
    <source>
        <strain evidence="20">ATCC 10762 / DSM 40127 / CCM 3239 / JCM 4008 / LMG 5968 / NBRC 12843 / NCIMB 8234 / A-377</strain>
    </source>
</reference>
<feature type="region of interest" description="Disordered" evidence="14">
    <location>
        <begin position="1"/>
        <end position="24"/>
    </location>
</feature>
<dbReference type="Pfam" id="PF00512">
    <property type="entry name" value="HisKA"/>
    <property type="match status" value="1"/>
</dbReference>
<feature type="domain" description="HAMP" evidence="17">
    <location>
        <begin position="574"/>
        <end position="626"/>
    </location>
</feature>
<dbReference type="PANTHER" id="PTHR45339:SF1">
    <property type="entry name" value="HYBRID SIGNAL TRANSDUCTION HISTIDINE KINASE J"/>
    <property type="match status" value="1"/>
</dbReference>
<evidence type="ECO:0000313" key="19">
    <source>
        <dbReference type="EMBL" id="OEV33091.1"/>
    </source>
</evidence>
<dbReference type="Proteomes" id="UP000610124">
    <property type="component" value="Unassembled WGS sequence"/>
</dbReference>
<accession>A0A1E7MXF5</accession>
<feature type="domain" description="HAMP" evidence="17">
    <location>
        <begin position="114"/>
        <end position="166"/>
    </location>
</feature>
<dbReference type="GeneID" id="97483475"/>
<dbReference type="Gene3D" id="3.30.565.10">
    <property type="entry name" value="Histidine kinase-like ATPase, C-terminal domain"/>
    <property type="match status" value="1"/>
</dbReference>
<reference evidence="19" key="3">
    <citation type="submission" date="2016-08" db="EMBL/GenBank/DDBJ databases">
        <title>Sequencing, Assembly and Comparative Genomics of S. aureofaciens ATCC 10762.</title>
        <authorList>
            <person name="Gradnigo J.S."/>
            <person name="Johnson N."/>
            <person name="Somerville G.A."/>
        </authorList>
    </citation>
    <scope>NUCLEOTIDE SEQUENCE [LARGE SCALE GENOMIC DNA]</scope>
    <source>
        <strain evidence="19">ATCC 10762</strain>
    </source>
</reference>
<dbReference type="PROSITE" id="PS50110">
    <property type="entry name" value="RESPONSE_REGULATORY"/>
    <property type="match status" value="1"/>
</dbReference>
<dbReference type="InterPro" id="IPR003660">
    <property type="entry name" value="HAMP_dom"/>
</dbReference>
<dbReference type="FunFam" id="3.30.565.10:FF:000010">
    <property type="entry name" value="Sensor histidine kinase RcsC"/>
    <property type="match status" value="1"/>
</dbReference>
<keyword evidence="8 19" id="KW-0418">Kinase</keyword>
<keyword evidence="6" id="KW-0808">Transferase</keyword>
<sequence>MAGSTPPKGFQRADGGSHAAGPAGEPELRLLLAGLTAVRDGDFSTKLPGDADGVLGEIATVFNGMVDQLSHFTSEVTRVAREVGTEGRLGGQAQVPGVSGTWEDLTESVNAMAGNLTTQVRDIAQVATAVAKGDLSQKITVDARGEILELKNTVNTMVDQLSSFAGEVTRVAREVGTEGILGGQADVKGVSGTWRDLTDSVNFMAGNLTGQVRAIAQVATAVARGDLSQKITVTARGEILELKTTINTMVDQLSSFAGEVTRVAREVGTEGRLGGQADVRDVSGTWRDLTESVNVMADNLTAQVRSIASVTTAVAEGDLTQKIRVDARGEILELKETINTMVDQLSAFADEVTRVAREVGTEGNLGGQATVRGVSGTWKDLTDNVNVMASNLTGQVRSIAQVATAVARGDLSQKITVEAKGEVAALAGVINTMVDTLSAFADEVTRVAREVGTEGTLGGQARVPNVAGTWKDLTDSVNFMAHNLTSQVRNIAQVTTAVANGDLTRKIDVDARGEILELKTTINTMVDQLSAFAAEVTRVAREVGTEGRLGGQAEVEGVSGTWKRLTENVNELAGNLTRQVRAIAEVTSAVAAGDLTRSITVDASGEVADLKDNVNFMVESLRETTRANEEQDWLKTNLARFSALMQGRRDLAVVAESVMDELAPLVEAQCGAFYLAEEGPDGTVLQLVGSYAFPDGERPTRFRLGESFVGQAARSRRTISVDTIPAEYLVASSGLLRAGSLSLVVLPIVVEDQVLGVIELASVQPFTQVHRDFLDQLMETIGVNVNSIVANARTDELLGESQRLAAELQARSGELQARQEELQASNAELEEKAELLATQNRDIETKNLEIEQARQELEERAHQLSLASKYKSEFLANMSHELRTPLNSLLILAQLLAQNPTRNLTAKQVEYAGIIHSAGSDLLQLINDILDLSKVEAGKMDLNVDAVPLRALLDYVEATFRPLTGQKNLAFAVHTAAGVPGELLTDDYRLRQVLRNLLSNAVKFTEQGRVELRIEPATDAELPDGVRRGGPVLAFRVTDTGIGIAPQHLETVFGAFQQADGTTSRKYGGTGLGLSISREIAFLLGGAITVESTPGRGSTFTLYLPAEHPDTTATGTAMSAPEVLEDGDAPPAAETAHAPSAPTDGQPRRLLVVEGRPNGLLRMVAESAIAELPRTSQHGVEIITAVGAQEAAATLATRPCHCVVLELDMPNGAALELLREMHADPALHAVPILAHRGRAIAADEDLPGGAGRVEVISSLDELRERIALHMSTDSPGDIPQLARRTESDWSPDIDSSLTGRTVLVVDDDDRNLYAITGILELHGMHVLQAENGRAALECLAAHPGIDVILMDVMMPEMDGYTATAAIRAMPEHEGLPIIAVTAKAMIGDREKSLASGASDYVTKPVDADELIVRIKSHLPAQATNSAASSAQENA</sequence>
<dbReference type="CDD" id="cd17546">
    <property type="entry name" value="REC_hyHK_CKI1_RcsC-like"/>
    <property type="match status" value="1"/>
</dbReference>
<comment type="subcellular location">
    <subcellularLocation>
        <location evidence="2">Cell membrane</location>
    </subcellularLocation>
</comment>
<evidence type="ECO:0000256" key="9">
    <source>
        <dbReference type="ARBA" id="ARBA00022989"/>
    </source>
</evidence>
<feature type="domain" description="HAMP" evidence="17">
    <location>
        <begin position="206"/>
        <end position="258"/>
    </location>
</feature>
<dbReference type="EC" id="2.7.13.3" evidence="4"/>
<dbReference type="InterPro" id="IPR003594">
    <property type="entry name" value="HATPase_dom"/>
</dbReference>
<dbReference type="GO" id="GO:0005886">
    <property type="term" value="C:plasma membrane"/>
    <property type="evidence" value="ECO:0007669"/>
    <property type="project" value="UniProtKB-SubCell"/>
</dbReference>
<dbReference type="STRING" id="1894.ADK78_08140"/>
<feature type="domain" description="HAMP" evidence="17">
    <location>
        <begin position="482"/>
        <end position="534"/>
    </location>
</feature>
<keyword evidence="9" id="KW-0472">Membrane</keyword>
<dbReference type="Pfam" id="PF00072">
    <property type="entry name" value="Response_reg"/>
    <property type="match status" value="1"/>
</dbReference>
<feature type="domain" description="HAMP" evidence="17">
    <location>
        <begin position="28"/>
        <end position="74"/>
    </location>
</feature>
<dbReference type="PRINTS" id="PR00344">
    <property type="entry name" value="BCTRLSENSOR"/>
</dbReference>
<keyword evidence="20" id="KW-1185">Reference proteome</keyword>
<evidence type="ECO:0000259" key="17">
    <source>
        <dbReference type="PROSITE" id="PS50885"/>
    </source>
</evidence>
<evidence type="ECO:0000313" key="18">
    <source>
        <dbReference type="EMBL" id="GGU55944.1"/>
    </source>
</evidence>
<evidence type="ECO:0000313" key="20">
    <source>
        <dbReference type="Proteomes" id="UP000037395"/>
    </source>
</evidence>
<reference evidence="19 20" key="2">
    <citation type="submission" date="2014-07" db="EMBL/GenBank/DDBJ databases">
        <authorList>
            <person name="Zhang J.E."/>
            <person name="Yang H."/>
            <person name="Guo J."/>
            <person name="Deng Z."/>
            <person name="Luo H."/>
            <person name="Luo M."/>
            <person name="Zhao B."/>
        </authorList>
    </citation>
    <scope>NUCLEOTIDE SEQUENCE [LARGE SCALE GENOMIC DNA]</scope>
    <source>
        <strain evidence="19">ATCC 10762</strain>
        <strain evidence="20">ATCC 10762 / DSM 40127 / CCM 3239 / JCM 4008 / LMG 5968 / NBRC 12843 / NCIMB 8234 / A-377</strain>
    </source>
</reference>
<keyword evidence="13" id="KW-0175">Coiled coil</keyword>
<dbReference type="InterPro" id="IPR005467">
    <property type="entry name" value="His_kinase_dom"/>
</dbReference>
<dbReference type="PANTHER" id="PTHR45339">
    <property type="entry name" value="HYBRID SIGNAL TRANSDUCTION HISTIDINE KINASE J"/>
    <property type="match status" value="1"/>
</dbReference>
<evidence type="ECO:0000256" key="1">
    <source>
        <dbReference type="ARBA" id="ARBA00000085"/>
    </source>
</evidence>
<keyword evidence="10" id="KW-0902">Two-component regulatory system</keyword>
<dbReference type="PROSITE" id="PS50885">
    <property type="entry name" value="HAMP"/>
    <property type="match status" value="7"/>
</dbReference>
<evidence type="ECO:0000256" key="7">
    <source>
        <dbReference type="ARBA" id="ARBA00022692"/>
    </source>
</evidence>
<dbReference type="SMART" id="SM00388">
    <property type="entry name" value="HisKA"/>
    <property type="match status" value="1"/>
</dbReference>
<evidence type="ECO:0000256" key="14">
    <source>
        <dbReference type="SAM" id="MobiDB-lite"/>
    </source>
</evidence>
<evidence type="ECO:0000259" key="16">
    <source>
        <dbReference type="PROSITE" id="PS50110"/>
    </source>
</evidence>
<evidence type="ECO:0000259" key="15">
    <source>
        <dbReference type="PROSITE" id="PS50109"/>
    </source>
</evidence>
<evidence type="ECO:0000256" key="3">
    <source>
        <dbReference type="ARBA" id="ARBA00006402"/>
    </source>
</evidence>
<dbReference type="SMART" id="SM00065">
    <property type="entry name" value="GAF"/>
    <property type="match status" value="1"/>
</dbReference>
<keyword evidence="7" id="KW-0812">Transmembrane</keyword>
<evidence type="ECO:0000256" key="8">
    <source>
        <dbReference type="ARBA" id="ARBA00022777"/>
    </source>
</evidence>
<feature type="coiled-coil region" evidence="13">
    <location>
        <begin position="805"/>
        <end position="867"/>
    </location>
</feature>
<evidence type="ECO:0000256" key="12">
    <source>
        <dbReference type="PROSITE-ProRule" id="PRU00169"/>
    </source>
</evidence>
<dbReference type="InterPro" id="IPR011006">
    <property type="entry name" value="CheY-like_superfamily"/>
</dbReference>
<dbReference type="SUPFAM" id="SSF55874">
    <property type="entry name" value="ATPase domain of HSP90 chaperone/DNA topoisomerase II/histidine kinase"/>
    <property type="match status" value="1"/>
</dbReference>
<dbReference type="EMBL" id="JPRF03000076">
    <property type="protein sequence ID" value="OEV33091.1"/>
    <property type="molecule type" value="Genomic_DNA"/>
</dbReference>
<reference evidence="18" key="1">
    <citation type="journal article" date="2014" name="Int. J. Syst. Evol. Microbiol.">
        <title>Complete genome sequence of Corynebacterium casei LMG S-19264T (=DSM 44701T), isolated from a smear-ripened cheese.</title>
        <authorList>
            <consortium name="US DOE Joint Genome Institute (JGI-PGF)"/>
            <person name="Walter F."/>
            <person name="Albersmeier A."/>
            <person name="Kalinowski J."/>
            <person name="Ruckert C."/>
        </authorList>
    </citation>
    <scope>NUCLEOTIDE SEQUENCE</scope>
    <source>
        <strain evidence="18">JCM 4434</strain>
    </source>
</reference>
<feature type="domain" description="Response regulatory" evidence="16">
    <location>
        <begin position="1301"/>
        <end position="1418"/>
    </location>
</feature>
<dbReference type="PROSITE" id="PS50109">
    <property type="entry name" value="HIS_KIN"/>
    <property type="match status" value="1"/>
</dbReference>
<dbReference type="Pfam" id="PF00672">
    <property type="entry name" value="HAMP"/>
    <property type="match status" value="7"/>
</dbReference>
<dbReference type="Proteomes" id="UP000037395">
    <property type="component" value="Unassembled WGS sequence"/>
</dbReference>
<feature type="domain" description="Histidine kinase" evidence="15">
    <location>
        <begin position="877"/>
        <end position="1108"/>
    </location>
</feature>
<feature type="modified residue" description="4-aspartylphosphate" evidence="12">
    <location>
        <position position="1351"/>
    </location>
</feature>
<evidence type="ECO:0000256" key="5">
    <source>
        <dbReference type="ARBA" id="ARBA00022553"/>
    </source>
</evidence>
<dbReference type="FunFam" id="1.20.120.1530:FF:000002">
    <property type="entry name" value="Two-component osmosensing histidine kinase"/>
    <property type="match status" value="4"/>
</dbReference>
<dbReference type="SMART" id="SM00304">
    <property type="entry name" value="HAMP"/>
    <property type="match status" value="7"/>
</dbReference>
<dbReference type="InterPro" id="IPR003661">
    <property type="entry name" value="HisK_dim/P_dom"/>
</dbReference>
<comment type="caution">
    <text evidence="19">The sequence shown here is derived from an EMBL/GenBank/DDBJ whole genome shotgun (WGS) entry which is preliminary data.</text>
</comment>
<dbReference type="InterPro" id="IPR029016">
    <property type="entry name" value="GAF-like_dom_sf"/>
</dbReference>
<gene>
    <name evidence="18" type="ORF">GCM10010502_02790</name>
    <name evidence="19" type="ORF">HS99_0014620</name>
</gene>
<dbReference type="EMBL" id="BMUB01000001">
    <property type="protein sequence ID" value="GGU55944.1"/>
    <property type="molecule type" value="Genomic_DNA"/>
</dbReference>
<evidence type="ECO:0000256" key="11">
    <source>
        <dbReference type="ARBA" id="ARBA00074306"/>
    </source>
</evidence>
<dbReference type="OrthoDB" id="9810730at2"/>
<dbReference type="Gene3D" id="1.10.287.130">
    <property type="match status" value="1"/>
</dbReference>
<dbReference type="Gene3D" id="3.30.450.40">
    <property type="match status" value="1"/>
</dbReference>
<evidence type="ECO:0000256" key="10">
    <source>
        <dbReference type="ARBA" id="ARBA00023012"/>
    </source>
</evidence>
<dbReference type="CDD" id="cd00082">
    <property type="entry name" value="HisKA"/>
    <property type="match status" value="1"/>
</dbReference>
<feature type="domain" description="HAMP" evidence="17">
    <location>
        <begin position="390"/>
        <end position="442"/>
    </location>
</feature>
<dbReference type="CDD" id="cd16922">
    <property type="entry name" value="HATPase_EvgS-ArcB-TorS-like"/>
    <property type="match status" value="1"/>
</dbReference>
<dbReference type="SUPFAM" id="SSF52172">
    <property type="entry name" value="CheY-like"/>
    <property type="match status" value="2"/>
</dbReference>
<dbReference type="InterPro" id="IPR004358">
    <property type="entry name" value="Sig_transdc_His_kin-like_C"/>
</dbReference>
<organism evidence="19 20">
    <name type="scientific">Kitasatospora aureofaciens</name>
    <name type="common">Streptomyces aureofaciens</name>
    <dbReference type="NCBI Taxonomy" id="1894"/>
    <lineage>
        <taxon>Bacteria</taxon>
        <taxon>Bacillati</taxon>
        <taxon>Actinomycetota</taxon>
        <taxon>Actinomycetes</taxon>
        <taxon>Kitasatosporales</taxon>
        <taxon>Streptomycetaceae</taxon>
        <taxon>Kitasatospora</taxon>
    </lineage>
</organism>
<dbReference type="Gene3D" id="3.40.50.2300">
    <property type="match status" value="2"/>
</dbReference>
<dbReference type="InterPro" id="IPR036097">
    <property type="entry name" value="HisK_dim/P_sf"/>
</dbReference>
<comment type="catalytic activity">
    <reaction evidence="1">
        <text>ATP + protein L-histidine = ADP + protein N-phospho-L-histidine.</text>
        <dbReference type="EC" id="2.7.13.3"/>
    </reaction>
</comment>
<dbReference type="GO" id="GO:0000155">
    <property type="term" value="F:phosphorelay sensor kinase activity"/>
    <property type="evidence" value="ECO:0007669"/>
    <property type="project" value="InterPro"/>
</dbReference>
<name>A0A1E7MXF5_KITAU</name>
<protein>
    <recommendedName>
        <fullName evidence="11">Circadian input-output histidine kinase CikA</fullName>
        <ecNumber evidence="4">2.7.13.3</ecNumber>
    </recommendedName>
</protein>
<feature type="domain" description="HAMP" evidence="17">
    <location>
        <begin position="298"/>
        <end position="350"/>
    </location>
</feature>
<proteinExistence type="inferred from homology"/>